<keyword evidence="3 5" id="KW-0378">Hydrolase</keyword>
<feature type="binding site" evidence="4">
    <location>
        <position position="223"/>
    </location>
    <ligand>
        <name>Mn(2+)</name>
        <dbReference type="ChEBI" id="CHEBI:29035"/>
        <label>1</label>
    </ligand>
</feature>
<evidence type="ECO:0000256" key="5">
    <source>
        <dbReference type="RuleBase" id="RU003684"/>
    </source>
</evidence>
<feature type="binding site" evidence="4">
    <location>
        <position position="200"/>
    </location>
    <ligand>
        <name>Mn(2+)</name>
        <dbReference type="ChEBI" id="CHEBI:29035"/>
        <label>1</label>
    </ligand>
</feature>
<organism evidence="7 8">
    <name type="scientific">Sistotremastrum niveocremeum HHB9708</name>
    <dbReference type="NCBI Taxonomy" id="1314777"/>
    <lineage>
        <taxon>Eukaryota</taxon>
        <taxon>Fungi</taxon>
        <taxon>Dikarya</taxon>
        <taxon>Basidiomycota</taxon>
        <taxon>Agaricomycotina</taxon>
        <taxon>Agaricomycetes</taxon>
        <taxon>Sistotremastrales</taxon>
        <taxon>Sistotremastraceae</taxon>
        <taxon>Sertulicium</taxon>
        <taxon>Sertulicium niveocremeum</taxon>
    </lineage>
</organism>
<evidence type="ECO:0000256" key="3">
    <source>
        <dbReference type="ARBA" id="ARBA00022801"/>
    </source>
</evidence>
<dbReference type="Pfam" id="PF00491">
    <property type="entry name" value="Arginase"/>
    <property type="match status" value="1"/>
</dbReference>
<dbReference type="PROSITE" id="PS51409">
    <property type="entry name" value="ARGINASE_2"/>
    <property type="match status" value="1"/>
</dbReference>
<dbReference type="Gene3D" id="3.40.800.10">
    <property type="entry name" value="Ureohydrolase domain"/>
    <property type="match status" value="1"/>
</dbReference>
<dbReference type="FunFam" id="3.40.800.10:FF:000014">
    <property type="entry name" value="Arginase family protein"/>
    <property type="match status" value="1"/>
</dbReference>
<dbReference type="PANTHER" id="PTHR11358">
    <property type="entry name" value="ARGINASE/AGMATINASE"/>
    <property type="match status" value="1"/>
</dbReference>
<dbReference type="PRINTS" id="PR00116">
    <property type="entry name" value="ARGINASE"/>
</dbReference>
<feature type="binding site" evidence="4">
    <location>
        <position position="319"/>
    </location>
    <ligand>
        <name>Mn(2+)</name>
        <dbReference type="ChEBI" id="CHEBI:29035"/>
        <label>1</label>
    </ligand>
</feature>
<dbReference type="GO" id="GO:0008783">
    <property type="term" value="F:agmatinase activity"/>
    <property type="evidence" value="ECO:0007669"/>
    <property type="project" value="TreeGrafter"/>
</dbReference>
<dbReference type="GO" id="GO:0033389">
    <property type="term" value="P:putrescine biosynthetic process from arginine, via agmatine"/>
    <property type="evidence" value="ECO:0007669"/>
    <property type="project" value="TreeGrafter"/>
</dbReference>
<feature type="binding site" evidence="4">
    <location>
        <position position="225"/>
    </location>
    <ligand>
        <name>Mn(2+)</name>
        <dbReference type="ChEBI" id="CHEBI:29035"/>
        <label>1</label>
    </ligand>
</feature>
<sequence>MISLLPSFVLLSILSITAHAHAHDHTTQTPFSSSVEEEEWTSKYGPQIDIGFSGPLSFSHLPQTRCLDSPSTLFDIAILGMPFDTSVSYRPGARFGPFGIRSGSRRMGATHGWTTFWGMNPYEQGLEVIDCGDVPVSPYDNALAIDQMEAAYTTLISRPTLLSSNSSSSEGVEAKPISKSAKFAKDGKDHPRIVTLGGDHTIVLPILRALYKVYGPVSVIHYDSHMDTGSATLRTPKGIITHGSYFLHAKEEGLLIANTSIHAGIRGKLSGPDALRHDESVGFELLPTEIIDDIGVDGIVERLRARVGDRPVYVSVDIDVIDPGLAPATGTPEAGGWTTREVKRTLRGLKGLNIVGADLVEVAPAYDHADITSIVAADLVHDFLALMTQ</sequence>
<keyword evidence="4" id="KW-0464">Manganese</keyword>
<keyword evidence="8" id="KW-1185">Reference proteome</keyword>
<dbReference type="InterPro" id="IPR023696">
    <property type="entry name" value="Ureohydrolase_dom_sf"/>
</dbReference>
<comment type="cofactor">
    <cofactor evidence="4">
        <name>Mn(2+)</name>
        <dbReference type="ChEBI" id="CHEBI:29035"/>
    </cofactor>
    <text evidence="4">Binds 2 manganese ions per subunit.</text>
</comment>
<evidence type="ECO:0000313" key="8">
    <source>
        <dbReference type="Proteomes" id="UP000076722"/>
    </source>
</evidence>
<dbReference type="SUPFAM" id="SSF52768">
    <property type="entry name" value="Arginase/deacetylase"/>
    <property type="match status" value="1"/>
</dbReference>
<proteinExistence type="inferred from homology"/>
<feature type="binding site" evidence="4">
    <location>
        <position position="317"/>
    </location>
    <ligand>
        <name>Mn(2+)</name>
        <dbReference type="ChEBI" id="CHEBI:29035"/>
        <label>1</label>
    </ligand>
</feature>
<comment type="similarity">
    <text evidence="1">Belongs to the arginase family. Agmatinase subfamily.</text>
</comment>
<evidence type="ECO:0000256" key="6">
    <source>
        <dbReference type="SAM" id="SignalP"/>
    </source>
</evidence>
<name>A0A164PMJ3_9AGAM</name>
<gene>
    <name evidence="7" type="ORF">SISNIDRAFT_459301</name>
</gene>
<evidence type="ECO:0000256" key="4">
    <source>
        <dbReference type="PIRSR" id="PIRSR036979-1"/>
    </source>
</evidence>
<dbReference type="PANTHER" id="PTHR11358:SF26">
    <property type="entry name" value="GUANIDINO ACID HYDROLASE, MITOCHONDRIAL"/>
    <property type="match status" value="1"/>
</dbReference>
<reference evidence="7 8" key="1">
    <citation type="journal article" date="2016" name="Mol. Biol. Evol.">
        <title>Comparative Genomics of Early-Diverging Mushroom-Forming Fungi Provides Insights into the Origins of Lignocellulose Decay Capabilities.</title>
        <authorList>
            <person name="Nagy L.G."/>
            <person name="Riley R."/>
            <person name="Tritt A."/>
            <person name="Adam C."/>
            <person name="Daum C."/>
            <person name="Floudas D."/>
            <person name="Sun H."/>
            <person name="Yadav J.S."/>
            <person name="Pangilinan J."/>
            <person name="Larsson K.H."/>
            <person name="Matsuura K."/>
            <person name="Barry K."/>
            <person name="Labutti K."/>
            <person name="Kuo R."/>
            <person name="Ohm R.A."/>
            <person name="Bhattacharya S.S."/>
            <person name="Shirouzu T."/>
            <person name="Yoshinaga Y."/>
            <person name="Martin F.M."/>
            <person name="Grigoriev I.V."/>
            <person name="Hibbett D.S."/>
        </authorList>
    </citation>
    <scope>NUCLEOTIDE SEQUENCE [LARGE SCALE GENOMIC DNA]</scope>
    <source>
        <strain evidence="7 8">HHB9708</strain>
    </source>
</reference>
<dbReference type="PIRSF" id="PIRSF036979">
    <property type="entry name" value="Arginase"/>
    <property type="match status" value="1"/>
</dbReference>
<keyword evidence="6" id="KW-0732">Signal</keyword>
<dbReference type="EMBL" id="KV419432">
    <property type="protein sequence ID" value="KZS88875.1"/>
    <property type="molecule type" value="Genomic_DNA"/>
</dbReference>
<dbReference type="AlphaFoldDB" id="A0A164PMJ3"/>
<evidence type="ECO:0000256" key="2">
    <source>
        <dbReference type="ARBA" id="ARBA00022723"/>
    </source>
</evidence>
<feature type="signal peptide" evidence="6">
    <location>
        <begin position="1"/>
        <end position="22"/>
    </location>
</feature>
<dbReference type="InterPro" id="IPR020855">
    <property type="entry name" value="Ureohydrolase_Mn_BS"/>
</dbReference>
<dbReference type="Proteomes" id="UP000076722">
    <property type="component" value="Unassembled WGS sequence"/>
</dbReference>
<dbReference type="PROSITE" id="PS01053">
    <property type="entry name" value="ARGINASE_1"/>
    <property type="match status" value="1"/>
</dbReference>
<feature type="chain" id="PRO_5007852317" evidence="6">
    <location>
        <begin position="23"/>
        <end position="389"/>
    </location>
</feature>
<evidence type="ECO:0000313" key="7">
    <source>
        <dbReference type="EMBL" id="KZS88875.1"/>
    </source>
</evidence>
<evidence type="ECO:0000256" key="1">
    <source>
        <dbReference type="ARBA" id="ARBA00009227"/>
    </source>
</evidence>
<dbReference type="CDD" id="cd11592">
    <property type="entry name" value="Agmatinase_PAH"/>
    <property type="match status" value="1"/>
</dbReference>
<dbReference type="InterPro" id="IPR006035">
    <property type="entry name" value="Ureohydrolase"/>
</dbReference>
<dbReference type="OrthoDB" id="288726at2759"/>
<accession>A0A164PMJ3</accession>
<keyword evidence="2 4" id="KW-0479">Metal-binding</keyword>
<dbReference type="STRING" id="1314777.A0A164PMJ3"/>
<feature type="binding site" evidence="4">
    <location>
        <position position="227"/>
    </location>
    <ligand>
        <name>Mn(2+)</name>
        <dbReference type="ChEBI" id="CHEBI:29035"/>
        <label>1</label>
    </ligand>
</feature>
<protein>
    <submittedName>
        <fullName evidence="7">Arginase/deacetylase</fullName>
    </submittedName>
</protein>
<dbReference type="GO" id="GO:0046872">
    <property type="term" value="F:metal ion binding"/>
    <property type="evidence" value="ECO:0007669"/>
    <property type="project" value="UniProtKB-KW"/>
</dbReference>